<evidence type="ECO:0000313" key="5">
    <source>
        <dbReference type="EMBL" id="OEO29620.1"/>
    </source>
</evidence>
<keyword evidence="6" id="KW-1185">Reference proteome</keyword>
<evidence type="ECO:0000313" key="6">
    <source>
        <dbReference type="Proteomes" id="UP000095463"/>
    </source>
</evidence>
<dbReference type="Gene3D" id="3.40.50.720">
    <property type="entry name" value="NAD(P)-binding Rossmann-like Domain"/>
    <property type="match status" value="1"/>
</dbReference>
<reference evidence="5 6" key="1">
    <citation type="journal article" date="2015" name="Genome Announc.">
        <title>Genome Assemblies of Three Soil-Associated Devosia species: D. insulae, D. limi, and D. soli.</title>
        <authorList>
            <person name="Hassan Y.I."/>
            <person name="Lepp D."/>
            <person name="Zhou T."/>
        </authorList>
    </citation>
    <scope>NUCLEOTIDE SEQUENCE [LARGE SCALE GENOMIC DNA]</scope>
    <source>
        <strain evidence="5 6">DS-56</strain>
    </source>
</reference>
<name>A0A1E5XLZ0_9HYPH</name>
<dbReference type="Proteomes" id="UP000095463">
    <property type="component" value="Unassembled WGS sequence"/>
</dbReference>
<accession>A0A1E5XLZ0</accession>
<evidence type="ECO:0000259" key="4">
    <source>
        <dbReference type="Pfam" id="PF01370"/>
    </source>
</evidence>
<feature type="domain" description="NAD-dependent epimerase/dehydratase" evidence="4">
    <location>
        <begin position="3"/>
        <end position="175"/>
    </location>
</feature>
<dbReference type="PANTHER" id="PTHR43103">
    <property type="entry name" value="NUCLEOSIDE-DIPHOSPHATE-SUGAR EPIMERASE"/>
    <property type="match status" value="1"/>
</dbReference>
<keyword evidence="2" id="KW-0560">Oxidoreductase</keyword>
<dbReference type="InterPro" id="IPR036291">
    <property type="entry name" value="NAD(P)-bd_dom_sf"/>
</dbReference>
<dbReference type="EMBL" id="LAJE02000272">
    <property type="protein sequence ID" value="OEO29620.1"/>
    <property type="molecule type" value="Genomic_DNA"/>
</dbReference>
<gene>
    <name evidence="5" type="ORF">VW23_024660</name>
</gene>
<proteinExistence type="inferred from homology"/>
<sequence>MKIALTGSSGGVGRAIITEARKQGHDLVCIDRVAAPETEETKDLHFIQADMDEYEKLVAAFAGCDAVIHMAAIPSPGRHPDHVVHNNNVVGSYNALQAAVDNGIMRICQASSVNAIGHSYSRDPHYDYLPIDEEHANYSEEPYSLSKWICEAQADAFARRWEDISIASMRFHWVVPERELAARNFTPNSASPKKHLFAYTRFDAAARACLMSLEGKFKGHEAFYIVAPDTTLDIPSLEAAEKFFPGIPIKGDLSGRKAFFNSSKAERILGWKHDL</sequence>
<organism evidence="5 6">
    <name type="scientific">Devosia insulae DS-56</name>
    <dbReference type="NCBI Taxonomy" id="1116389"/>
    <lineage>
        <taxon>Bacteria</taxon>
        <taxon>Pseudomonadati</taxon>
        <taxon>Pseudomonadota</taxon>
        <taxon>Alphaproteobacteria</taxon>
        <taxon>Hyphomicrobiales</taxon>
        <taxon>Devosiaceae</taxon>
        <taxon>Devosia</taxon>
    </lineage>
</organism>
<dbReference type="RefSeq" id="WP_069911130.1">
    <property type="nucleotide sequence ID" value="NZ_LAJE02000272.1"/>
</dbReference>
<comment type="caution">
    <text evidence="5">The sequence shown here is derived from an EMBL/GenBank/DDBJ whole genome shotgun (WGS) entry which is preliminary data.</text>
</comment>
<evidence type="ECO:0000256" key="2">
    <source>
        <dbReference type="ARBA" id="ARBA00023002"/>
    </source>
</evidence>
<dbReference type="OrthoDB" id="9801056at2"/>
<dbReference type="PANTHER" id="PTHR43103:SF5">
    <property type="entry name" value="4-EPIMERASE, PUTATIVE (AFU_ORTHOLOGUE AFUA_7G00360)-RELATED"/>
    <property type="match status" value="1"/>
</dbReference>
<dbReference type="Pfam" id="PF01370">
    <property type="entry name" value="Epimerase"/>
    <property type="match status" value="1"/>
</dbReference>
<dbReference type="AlphaFoldDB" id="A0A1E5XLZ0"/>
<comment type="similarity">
    <text evidence="1">Belongs to the NAD(P)-dependent epimerase/dehydratase family.</text>
</comment>
<keyword evidence="3" id="KW-0520">NAD</keyword>
<dbReference type="SUPFAM" id="SSF51735">
    <property type="entry name" value="NAD(P)-binding Rossmann-fold domains"/>
    <property type="match status" value="1"/>
</dbReference>
<evidence type="ECO:0000256" key="3">
    <source>
        <dbReference type="ARBA" id="ARBA00023027"/>
    </source>
</evidence>
<dbReference type="InterPro" id="IPR001509">
    <property type="entry name" value="Epimerase_deHydtase"/>
</dbReference>
<dbReference type="GO" id="GO:0016491">
    <property type="term" value="F:oxidoreductase activity"/>
    <property type="evidence" value="ECO:0007669"/>
    <property type="project" value="UniProtKB-KW"/>
</dbReference>
<evidence type="ECO:0000256" key="1">
    <source>
        <dbReference type="ARBA" id="ARBA00007637"/>
    </source>
</evidence>
<protein>
    <recommendedName>
        <fullName evidence="4">NAD-dependent epimerase/dehydratase domain-containing protein</fullName>
    </recommendedName>
</protein>